<gene>
    <name evidence="2" type="ORF">WOB96_07325</name>
</gene>
<name>A0ABU9D7T6_9PROT</name>
<proteinExistence type="predicted"/>
<evidence type="ECO:0000256" key="1">
    <source>
        <dbReference type="SAM" id="MobiDB-lite"/>
    </source>
</evidence>
<comment type="caution">
    <text evidence="2">The sequence shown here is derived from an EMBL/GenBank/DDBJ whole genome shotgun (WGS) entry which is preliminary data.</text>
</comment>
<keyword evidence="3" id="KW-1185">Reference proteome</keyword>
<sequence length="55" mass="6115">MVNETAARAARHLRNMPAPISTRKDGNDTTYLILHQLGVIRQAITALHDHLGRQA</sequence>
<dbReference type="Proteomes" id="UP001446205">
    <property type="component" value="Unassembled WGS sequence"/>
</dbReference>
<accession>A0ABU9D7T6</accession>
<organism evidence="2 3">
    <name type="scientific">Thermithiobacillus plumbiphilus</name>
    <dbReference type="NCBI Taxonomy" id="1729899"/>
    <lineage>
        <taxon>Bacteria</taxon>
        <taxon>Pseudomonadati</taxon>
        <taxon>Pseudomonadota</taxon>
        <taxon>Acidithiobacillia</taxon>
        <taxon>Acidithiobacillales</taxon>
        <taxon>Thermithiobacillaceae</taxon>
        <taxon>Thermithiobacillus</taxon>
    </lineage>
</organism>
<dbReference type="RefSeq" id="WP_341370632.1">
    <property type="nucleotide sequence ID" value="NZ_JBBPCO010000006.1"/>
</dbReference>
<feature type="region of interest" description="Disordered" evidence="1">
    <location>
        <begin position="1"/>
        <end position="25"/>
    </location>
</feature>
<evidence type="ECO:0000313" key="2">
    <source>
        <dbReference type="EMBL" id="MEK8089575.1"/>
    </source>
</evidence>
<dbReference type="EMBL" id="JBBPCO010000006">
    <property type="protein sequence ID" value="MEK8089575.1"/>
    <property type="molecule type" value="Genomic_DNA"/>
</dbReference>
<evidence type="ECO:0000313" key="3">
    <source>
        <dbReference type="Proteomes" id="UP001446205"/>
    </source>
</evidence>
<protein>
    <submittedName>
        <fullName evidence="2">Uncharacterized protein</fullName>
    </submittedName>
</protein>
<reference evidence="2 3" key="1">
    <citation type="submission" date="2024-04" db="EMBL/GenBank/DDBJ databases">
        <authorList>
            <person name="Abashina T."/>
            <person name="Shaikin A."/>
        </authorList>
    </citation>
    <scope>NUCLEOTIDE SEQUENCE [LARGE SCALE GENOMIC DNA]</scope>
    <source>
        <strain evidence="2 3">AAFK</strain>
    </source>
</reference>